<dbReference type="RefSeq" id="WP_080150680.1">
    <property type="nucleotide sequence ID" value="NZ_FWEU01000007.1"/>
</dbReference>
<dbReference type="AlphaFoldDB" id="A0A1W1H3U5"/>
<organism evidence="1 2">
    <name type="scientific">Stenotrophomonas indicatrix</name>
    <dbReference type="NCBI Taxonomy" id="2045451"/>
    <lineage>
        <taxon>Bacteria</taxon>
        <taxon>Pseudomonadati</taxon>
        <taxon>Pseudomonadota</taxon>
        <taxon>Gammaproteobacteria</taxon>
        <taxon>Lysobacterales</taxon>
        <taxon>Lysobacteraceae</taxon>
        <taxon>Stenotrophomonas</taxon>
    </lineage>
</organism>
<evidence type="ECO:0008006" key="3">
    <source>
        <dbReference type="Google" id="ProtNLM"/>
    </source>
</evidence>
<sequence length="191" mass="21267">MLGIHRWLHVGLLIILSTALGACSSRIPEPPEPLELTQPIAVDQPGQEVRFEFETNARNFDPGRTYALELEVQRQGGRENGEPDMRKLNLPFEVSLQRWGAGAWQDVPTHDSYQALALNAGKPLPAWHASTAWRYAALSAGSGGQYRWSIVALPLDLDARYRLDVRTVQPSAELKHYSARLKVHAARPVGK</sequence>
<proteinExistence type="predicted"/>
<evidence type="ECO:0000313" key="2">
    <source>
        <dbReference type="Proteomes" id="UP000191133"/>
    </source>
</evidence>
<name>A0A1W1H3U5_9GAMM</name>
<dbReference type="Proteomes" id="UP000191133">
    <property type="component" value="Unassembled WGS sequence"/>
</dbReference>
<protein>
    <recommendedName>
        <fullName evidence="3">DUF5625 domain-containing protein</fullName>
    </recommendedName>
</protein>
<reference evidence="2" key="1">
    <citation type="submission" date="2016-10" db="EMBL/GenBank/DDBJ databases">
        <authorList>
            <person name="Varghese N."/>
        </authorList>
    </citation>
    <scope>NUCLEOTIDE SEQUENCE [LARGE SCALE GENOMIC DNA]</scope>
    <source>
        <strain evidence="2">92MFCol6.1</strain>
    </source>
</reference>
<gene>
    <name evidence="1" type="ORF">SAMN04488690_4037</name>
</gene>
<dbReference type="EMBL" id="FWEU01000007">
    <property type="protein sequence ID" value="SLM26275.1"/>
    <property type="molecule type" value="Genomic_DNA"/>
</dbReference>
<evidence type="ECO:0000313" key="1">
    <source>
        <dbReference type="EMBL" id="SLM26275.1"/>
    </source>
</evidence>
<dbReference type="PROSITE" id="PS51257">
    <property type="entry name" value="PROKAR_LIPOPROTEIN"/>
    <property type="match status" value="1"/>
</dbReference>
<accession>A0A1W1H3U5</accession>